<feature type="region of interest" description="Disordered" evidence="1">
    <location>
        <begin position="1"/>
        <end position="54"/>
    </location>
</feature>
<dbReference type="Proteomes" id="UP000015105">
    <property type="component" value="Chromosome 2D"/>
</dbReference>
<reference evidence="2" key="4">
    <citation type="submission" date="2019-03" db="UniProtKB">
        <authorList>
            <consortium name="EnsemblPlants"/>
        </authorList>
    </citation>
    <scope>IDENTIFICATION</scope>
</reference>
<protein>
    <submittedName>
        <fullName evidence="2">Uncharacterized protein</fullName>
    </submittedName>
</protein>
<dbReference type="Gramene" id="AET2Gv20530900.3">
    <property type="protein sequence ID" value="AET2Gv20530900.3"/>
    <property type="gene ID" value="AET2Gv20530900"/>
</dbReference>
<reference evidence="3" key="1">
    <citation type="journal article" date="2014" name="Science">
        <title>Ancient hybridizations among the ancestral genomes of bread wheat.</title>
        <authorList>
            <consortium name="International Wheat Genome Sequencing Consortium,"/>
            <person name="Marcussen T."/>
            <person name="Sandve S.R."/>
            <person name="Heier L."/>
            <person name="Spannagl M."/>
            <person name="Pfeifer M."/>
            <person name="Jakobsen K.S."/>
            <person name="Wulff B.B."/>
            <person name="Steuernagel B."/>
            <person name="Mayer K.F."/>
            <person name="Olsen O.A."/>
        </authorList>
    </citation>
    <scope>NUCLEOTIDE SEQUENCE [LARGE SCALE GENOMIC DNA]</scope>
    <source>
        <strain evidence="3">cv. AL8/78</strain>
    </source>
</reference>
<proteinExistence type="predicted"/>
<dbReference type="AlphaFoldDB" id="A0A453BJH2"/>
<feature type="compositionally biased region" description="Polar residues" evidence="1">
    <location>
        <begin position="180"/>
        <end position="193"/>
    </location>
</feature>
<accession>A0A453BJH2</accession>
<feature type="compositionally biased region" description="Basic and acidic residues" evidence="1">
    <location>
        <begin position="13"/>
        <end position="29"/>
    </location>
</feature>
<evidence type="ECO:0000313" key="2">
    <source>
        <dbReference type="EnsemblPlants" id="AET2Gv20530900.3"/>
    </source>
</evidence>
<reference evidence="3" key="2">
    <citation type="journal article" date="2017" name="Nat. Plants">
        <title>The Aegilops tauschii genome reveals multiple impacts of transposons.</title>
        <authorList>
            <person name="Zhao G."/>
            <person name="Zou C."/>
            <person name="Li K."/>
            <person name="Wang K."/>
            <person name="Li T."/>
            <person name="Gao L."/>
            <person name="Zhang X."/>
            <person name="Wang H."/>
            <person name="Yang Z."/>
            <person name="Liu X."/>
            <person name="Jiang W."/>
            <person name="Mao L."/>
            <person name="Kong X."/>
            <person name="Jiao Y."/>
            <person name="Jia J."/>
        </authorList>
    </citation>
    <scope>NUCLEOTIDE SEQUENCE [LARGE SCALE GENOMIC DNA]</scope>
    <source>
        <strain evidence="3">cv. AL8/78</strain>
    </source>
</reference>
<reference evidence="2" key="3">
    <citation type="journal article" date="2017" name="Nature">
        <title>Genome sequence of the progenitor of the wheat D genome Aegilops tauschii.</title>
        <authorList>
            <person name="Luo M.C."/>
            <person name="Gu Y.Q."/>
            <person name="Puiu D."/>
            <person name="Wang H."/>
            <person name="Twardziok S.O."/>
            <person name="Deal K.R."/>
            <person name="Huo N."/>
            <person name="Zhu T."/>
            <person name="Wang L."/>
            <person name="Wang Y."/>
            <person name="McGuire P.E."/>
            <person name="Liu S."/>
            <person name="Long H."/>
            <person name="Ramasamy R.K."/>
            <person name="Rodriguez J.C."/>
            <person name="Van S.L."/>
            <person name="Yuan L."/>
            <person name="Wang Z."/>
            <person name="Xia Z."/>
            <person name="Xiao L."/>
            <person name="Anderson O.D."/>
            <person name="Ouyang S."/>
            <person name="Liang Y."/>
            <person name="Zimin A.V."/>
            <person name="Pertea G."/>
            <person name="Qi P."/>
            <person name="Bennetzen J.L."/>
            <person name="Dai X."/>
            <person name="Dawson M.W."/>
            <person name="Muller H.G."/>
            <person name="Kugler K."/>
            <person name="Rivarola-Duarte L."/>
            <person name="Spannagl M."/>
            <person name="Mayer K.F.X."/>
            <person name="Lu F.H."/>
            <person name="Bevan M.W."/>
            <person name="Leroy P."/>
            <person name="Li P."/>
            <person name="You F.M."/>
            <person name="Sun Q."/>
            <person name="Liu Z."/>
            <person name="Lyons E."/>
            <person name="Wicker T."/>
            <person name="Salzberg S.L."/>
            <person name="Devos K.M."/>
            <person name="Dvorak J."/>
        </authorList>
    </citation>
    <scope>NUCLEOTIDE SEQUENCE [LARGE SCALE GENOMIC DNA]</scope>
    <source>
        <strain evidence="2">cv. AL8/78</strain>
    </source>
</reference>
<reference evidence="2" key="5">
    <citation type="journal article" date="2021" name="G3 (Bethesda)">
        <title>Aegilops tauschii genome assembly Aet v5.0 features greater sequence contiguity and improved annotation.</title>
        <authorList>
            <person name="Wang L."/>
            <person name="Zhu T."/>
            <person name="Rodriguez J.C."/>
            <person name="Deal K.R."/>
            <person name="Dubcovsky J."/>
            <person name="McGuire P.E."/>
            <person name="Lux T."/>
            <person name="Spannagl M."/>
            <person name="Mayer K.F.X."/>
            <person name="Baldrich P."/>
            <person name="Meyers B.C."/>
            <person name="Huo N."/>
            <person name="Gu Y.Q."/>
            <person name="Zhou H."/>
            <person name="Devos K.M."/>
            <person name="Bennetzen J.L."/>
            <person name="Unver T."/>
            <person name="Budak H."/>
            <person name="Gulick P.J."/>
            <person name="Galiba G."/>
            <person name="Kalapos B."/>
            <person name="Nelson D.R."/>
            <person name="Li P."/>
            <person name="You F.M."/>
            <person name="Luo M.C."/>
            <person name="Dvorak J."/>
        </authorList>
    </citation>
    <scope>NUCLEOTIDE SEQUENCE [LARGE SCALE GENOMIC DNA]</scope>
    <source>
        <strain evidence="2">cv. AL8/78</strain>
    </source>
</reference>
<dbReference type="EnsemblPlants" id="AET2Gv20530900.3">
    <property type="protein sequence ID" value="AET2Gv20530900.3"/>
    <property type="gene ID" value="AET2Gv20530900"/>
</dbReference>
<feature type="compositionally biased region" description="Basic and acidic residues" evidence="1">
    <location>
        <begin position="40"/>
        <end position="54"/>
    </location>
</feature>
<feature type="region of interest" description="Disordered" evidence="1">
    <location>
        <begin position="165"/>
        <end position="193"/>
    </location>
</feature>
<evidence type="ECO:0000256" key="1">
    <source>
        <dbReference type="SAM" id="MobiDB-lite"/>
    </source>
</evidence>
<evidence type="ECO:0000313" key="3">
    <source>
        <dbReference type="Proteomes" id="UP000015105"/>
    </source>
</evidence>
<name>A0A453BJH2_AEGTS</name>
<dbReference type="STRING" id="200361.A0A453BJH2"/>
<keyword evidence="3" id="KW-1185">Reference proteome</keyword>
<organism evidence="2 3">
    <name type="scientific">Aegilops tauschii subsp. strangulata</name>
    <name type="common">Goatgrass</name>
    <dbReference type="NCBI Taxonomy" id="200361"/>
    <lineage>
        <taxon>Eukaryota</taxon>
        <taxon>Viridiplantae</taxon>
        <taxon>Streptophyta</taxon>
        <taxon>Embryophyta</taxon>
        <taxon>Tracheophyta</taxon>
        <taxon>Spermatophyta</taxon>
        <taxon>Magnoliopsida</taxon>
        <taxon>Liliopsida</taxon>
        <taxon>Poales</taxon>
        <taxon>Poaceae</taxon>
        <taxon>BOP clade</taxon>
        <taxon>Pooideae</taxon>
        <taxon>Triticodae</taxon>
        <taxon>Triticeae</taxon>
        <taxon>Triticinae</taxon>
        <taxon>Aegilops</taxon>
    </lineage>
</organism>
<feature type="compositionally biased region" description="Basic residues" evidence="1">
    <location>
        <begin position="30"/>
        <end position="39"/>
    </location>
</feature>
<sequence>RQESKERKRKRDRERNARMTDEERQESKELKRKRNKKRNERTTDEERQDQLKKRCEAYHQKINSGKTPEQKAAKCIKEKQKYANMKPKQKKARIEQIEARRQLECSTPSKDSIAMENPKYVATKQEVSISKFTAKHISKFTAKHRVAAGERQTLLHRLNEEFMKRRKQTVSESSKEDASMTETCDENNQPLEQPQFMTYGNNLHFILAF</sequence>